<feature type="transmembrane region" description="Helical" evidence="1">
    <location>
        <begin position="97"/>
        <end position="116"/>
    </location>
</feature>
<evidence type="ECO:0000256" key="1">
    <source>
        <dbReference type="SAM" id="Phobius"/>
    </source>
</evidence>
<protein>
    <submittedName>
        <fullName evidence="2">COG4478, integral membrane protein</fullName>
    </submittedName>
</protein>
<feature type="transmembrane region" description="Helical" evidence="1">
    <location>
        <begin position="128"/>
        <end position="150"/>
    </location>
</feature>
<dbReference type="Pfam" id="PF07314">
    <property type="entry name" value="Lit"/>
    <property type="match status" value="1"/>
</dbReference>
<keyword evidence="1" id="KW-0812">Transmembrane</keyword>
<name>A0A1K2I9D4_9LACO</name>
<proteinExistence type="predicted"/>
<dbReference type="AlphaFoldDB" id="A0A1K2I9D4"/>
<keyword evidence="1" id="KW-1133">Transmembrane helix</keyword>
<feature type="transmembrane region" description="Helical" evidence="1">
    <location>
        <begin position="12"/>
        <end position="37"/>
    </location>
</feature>
<dbReference type="InterPro" id="IPR010178">
    <property type="entry name" value="Lit"/>
</dbReference>
<organism evidence="2">
    <name type="scientific">Loigolactobacillus rennini</name>
    <dbReference type="NCBI Taxonomy" id="238013"/>
    <lineage>
        <taxon>Bacteria</taxon>
        <taxon>Bacillati</taxon>
        <taxon>Bacillota</taxon>
        <taxon>Bacilli</taxon>
        <taxon>Lactobacillales</taxon>
        <taxon>Lactobacillaceae</taxon>
        <taxon>Loigolactobacillus</taxon>
    </lineage>
</organism>
<accession>A0A1K2I9D4</accession>
<evidence type="ECO:0000313" key="2">
    <source>
        <dbReference type="EMBL" id="SFZ88328.1"/>
    </source>
</evidence>
<sequence length="215" mass="25084">MAALTVYRIKRFFWWLCLFFCLLSWTILLTFSASWLYRLDAHFLGIASQVSLSTQQLMRNYHQMLDYVLFPWVQNLQMTDFPSSFTGVQHFADVKQLVLLNYLVLLLTTPLSVYFLRRLRQQNLLWQLQGPAALMAGVPIIILFALLINFQDFFTVFHQLLFRNQDWLFDPALDPIINALPATFFLHCFLLAIGWFEIGAVTGWLIGRHALNSLA</sequence>
<feature type="transmembrane region" description="Helical" evidence="1">
    <location>
        <begin position="184"/>
        <end position="206"/>
    </location>
</feature>
<dbReference type="NCBIfam" id="TIGR01906">
    <property type="entry name" value="integ_TIGR01906"/>
    <property type="match status" value="1"/>
</dbReference>
<dbReference type="EMBL" id="LT634362">
    <property type="protein sequence ID" value="SFZ88328.1"/>
    <property type="molecule type" value="Genomic_DNA"/>
</dbReference>
<keyword evidence="1" id="KW-0472">Membrane</keyword>
<reference evidence="2" key="1">
    <citation type="submission" date="2016-11" db="EMBL/GenBank/DDBJ databases">
        <authorList>
            <person name="Jaros S."/>
            <person name="Januszkiewicz K."/>
            <person name="Wedrychowicz H."/>
        </authorList>
    </citation>
    <scope>NUCLEOTIDE SEQUENCE</scope>
    <source>
        <strain evidence="2">ACA-DC 565</strain>
    </source>
</reference>
<gene>
    <name evidence="2" type="ORF">LREN565_1441</name>
</gene>